<dbReference type="Proteomes" id="UP001500393">
    <property type="component" value="Unassembled WGS sequence"/>
</dbReference>
<dbReference type="SUPFAM" id="SSF52374">
    <property type="entry name" value="Nucleotidylyl transferase"/>
    <property type="match status" value="1"/>
</dbReference>
<organism evidence="6 7">
    <name type="scientific">Kribbella sancticallisti</name>
    <dbReference type="NCBI Taxonomy" id="460087"/>
    <lineage>
        <taxon>Bacteria</taxon>
        <taxon>Bacillati</taxon>
        <taxon>Actinomycetota</taxon>
        <taxon>Actinomycetes</taxon>
        <taxon>Propionibacteriales</taxon>
        <taxon>Kribbellaceae</taxon>
        <taxon>Kribbella</taxon>
    </lineage>
</organism>
<keyword evidence="5" id="KW-0030">Aminoacyl-tRNA synthetase</keyword>
<evidence type="ECO:0000256" key="5">
    <source>
        <dbReference type="ARBA" id="ARBA00023146"/>
    </source>
</evidence>
<evidence type="ECO:0000256" key="4">
    <source>
        <dbReference type="ARBA" id="ARBA00022840"/>
    </source>
</evidence>
<dbReference type="Pfam" id="PF01921">
    <property type="entry name" value="tRNA-synt_1f"/>
    <property type="match status" value="1"/>
</dbReference>
<dbReference type="PROSITE" id="PS00178">
    <property type="entry name" value="AA_TRNA_LIGASE_I"/>
    <property type="match status" value="1"/>
</dbReference>
<accession>A0ABP4NQI6</accession>
<dbReference type="InterPro" id="IPR014729">
    <property type="entry name" value="Rossmann-like_a/b/a_fold"/>
</dbReference>
<name>A0ABP4NQI6_9ACTN</name>
<keyword evidence="1" id="KW-0963">Cytoplasm</keyword>
<sequence length="81" mass="9133">MVSDWVRRAAEAALEHQVRSEVVTCASGISPSGPVHLGNLREILVPHFVAEELRRVGKPVRHLLSWDDFDRLRKVPAGWPE</sequence>
<evidence type="ECO:0008006" key="8">
    <source>
        <dbReference type="Google" id="ProtNLM"/>
    </source>
</evidence>
<proteinExistence type="predicted"/>
<reference evidence="7" key="1">
    <citation type="journal article" date="2019" name="Int. J. Syst. Evol. Microbiol.">
        <title>The Global Catalogue of Microorganisms (GCM) 10K type strain sequencing project: providing services to taxonomists for standard genome sequencing and annotation.</title>
        <authorList>
            <consortium name="The Broad Institute Genomics Platform"/>
            <consortium name="The Broad Institute Genome Sequencing Center for Infectious Disease"/>
            <person name="Wu L."/>
            <person name="Ma J."/>
        </authorList>
    </citation>
    <scope>NUCLEOTIDE SEQUENCE [LARGE SCALE GENOMIC DNA]</scope>
    <source>
        <strain evidence="7">JCM 14969</strain>
    </source>
</reference>
<gene>
    <name evidence="6" type="ORF">GCM10009789_17550</name>
</gene>
<evidence type="ECO:0000256" key="1">
    <source>
        <dbReference type="ARBA" id="ARBA00022490"/>
    </source>
</evidence>
<dbReference type="InterPro" id="IPR002904">
    <property type="entry name" value="Lys-tRNA-ligase"/>
</dbReference>
<dbReference type="EMBL" id="BAAAOS010000017">
    <property type="protein sequence ID" value="GAA1564578.1"/>
    <property type="molecule type" value="Genomic_DNA"/>
</dbReference>
<dbReference type="InterPro" id="IPR001412">
    <property type="entry name" value="aa-tRNA-synth_I_CS"/>
</dbReference>
<keyword evidence="3" id="KW-0547">Nucleotide-binding</keyword>
<evidence type="ECO:0000256" key="2">
    <source>
        <dbReference type="ARBA" id="ARBA00022598"/>
    </source>
</evidence>
<dbReference type="PANTHER" id="PTHR37940">
    <property type="entry name" value="LYSINE--TRNA LIGASE"/>
    <property type="match status" value="1"/>
</dbReference>
<dbReference type="RefSeq" id="WP_344211699.1">
    <property type="nucleotide sequence ID" value="NZ_BAAAOS010000017.1"/>
</dbReference>
<keyword evidence="4" id="KW-0067">ATP-binding</keyword>
<evidence type="ECO:0000313" key="7">
    <source>
        <dbReference type="Proteomes" id="UP001500393"/>
    </source>
</evidence>
<evidence type="ECO:0000256" key="3">
    <source>
        <dbReference type="ARBA" id="ARBA00022741"/>
    </source>
</evidence>
<keyword evidence="7" id="KW-1185">Reference proteome</keyword>
<dbReference type="PANTHER" id="PTHR37940:SF1">
    <property type="entry name" value="LYSINE--TRNA LIGASE"/>
    <property type="match status" value="1"/>
</dbReference>
<keyword evidence="2" id="KW-0436">Ligase</keyword>
<protein>
    <recommendedName>
        <fullName evidence="8">Lysine--tRNA ligase</fullName>
    </recommendedName>
</protein>
<comment type="caution">
    <text evidence="6">The sequence shown here is derived from an EMBL/GenBank/DDBJ whole genome shotgun (WGS) entry which is preliminary data.</text>
</comment>
<evidence type="ECO:0000313" key="6">
    <source>
        <dbReference type="EMBL" id="GAA1564578.1"/>
    </source>
</evidence>
<dbReference type="Gene3D" id="3.40.50.620">
    <property type="entry name" value="HUPs"/>
    <property type="match status" value="1"/>
</dbReference>